<evidence type="ECO:0000313" key="3">
    <source>
        <dbReference type="Proteomes" id="UP001157126"/>
    </source>
</evidence>
<feature type="transmembrane region" description="Helical" evidence="1">
    <location>
        <begin position="194"/>
        <end position="213"/>
    </location>
</feature>
<feature type="transmembrane region" description="Helical" evidence="1">
    <location>
        <begin position="103"/>
        <end position="123"/>
    </location>
</feature>
<feature type="transmembrane region" description="Helical" evidence="1">
    <location>
        <begin position="258"/>
        <end position="275"/>
    </location>
</feature>
<keyword evidence="3" id="KW-1185">Reference proteome</keyword>
<protein>
    <submittedName>
        <fullName evidence="2">Membrane protein</fullName>
    </submittedName>
</protein>
<reference evidence="3" key="1">
    <citation type="journal article" date="2019" name="Int. J. Syst. Evol. Microbiol.">
        <title>The Global Catalogue of Microorganisms (GCM) 10K type strain sequencing project: providing services to taxonomists for standard genome sequencing and annotation.</title>
        <authorList>
            <consortium name="The Broad Institute Genomics Platform"/>
            <consortium name="The Broad Institute Genome Sequencing Center for Infectious Disease"/>
            <person name="Wu L."/>
            <person name="Ma J."/>
        </authorList>
    </citation>
    <scope>NUCLEOTIDE SEQUENCE [LARGE SCALE GENOMIC DNA]</scope>
    <source>
        <strain evidence="3">NBRC 113072</strain>
    </source>
</reference>
<dbReference type="RefSeq" id="WP_284302624.1">
    <property type="nucleotide sequence ID" value="NZ_BSUO01000001.1"/>
</dbReference>
<dbReference type="Proteomes" id="UP001157126">
    <property type="component" value="Unassembled WGS sequence"/>
</dbReference>
<dbReference type="PANTHER" id="PTHR35337">
    <property type="entry name" value="SLR1478 PROTEIN"/>
    <property type="match status" value="1"/>
</dbReference>
<keyword evidence="1" id="KW-0472">Membrane</keyword>
<keyword evidence="1" id="KW-0812">Transmembrane</keyword>
<accession>A0ABQ6IPA6</accession>
<evidence type="ECO:0000256" key="1">
    <source>
        <dbReference type="SAM" id="Phobius"/>
    </source>
</evidence>
<sequence>MDVDAFTAVHGPSWSRLEALCKRSRLTTAEADELLDLYQRTTTHLSLVRSATPDPYLVPYLSWLVTRARTKAYAVEVRRGTLGGIVTFFTTTFPAALYRSSRWWVATLVLSVLYAVVVGWWFLANPDFTSAMVDDESVRRLVEHDFENYYSEYAASSFAFQVFTNNAWVGAQAIAFGIFGAPVVWVLHQNMLNLALSGALMIQHGRGALFFGLITPHGLLELTAVFVAAGVGLRLFWSWVDPGPRSRFSSLGAEARTSVGIALGLVVVFAISGVIEGFVTPSGLSTAARIGIGVAAEIGFLVYVFVLGRRAAARGATGDVTGAAVVAEAPSRA</sequence>
<evidence type="ECO:0000313" key="2">
    <source>
        <dbReference type="EMBL" id="GMA38557.1"/>
    </source>
</evidence>
<name>A0ABQ6IPA6_9MICO</name>
<keyword evidence="1" id="KW-1133">Transmembrane helix</keyword>
<dbReference type="Pfam" id="PF01944">
    <property type="entry name" value="SpoIIM"/>
    <property type="match status" value="1"/>
</dbReference>
<comment type="caution">
    <text evidence="2">The sequence shown here is derived from an EMBL/GenBank/DDBJ whole genome shotgun (WGS) entry which is preliminary data.</text>
</comment>
<feature type="transmembrane region" description="Helical" evidence="1">
    <location>
        <begin position="287"/>
        <end position="306"/>
    </location>
</feature>
<organism evidence="2 3">
    <name type="scientific">Mobilicoccus caccae</name>
    <dbReference type="NCBI Taxonomy" id="1859295"/>
    <lineage>
        <taxon>Bacteria</taxon>
        <taxon>Bacillati</taxon>
        <taxon>Actinomycetota</taxon>
        <taxon>Actinomycetes</taxon>
        <taxon>Micrococcales</taxon>
        <taxon>Dermatophilaceae</taxon>
        <taxon>Mobilicoccus</taxon>
    </lineage>
</organism>
<dbReference type="InterPro" id="IPR002798">
    <property type="entry name" value="SpoIIM-like"/>
</dbReference>
<dbReference type="EMBL" id="BSUO01000001">
    <property type="protein sequence ID" value="GMA38557.1"/>
    <property type="molecule type" value="Genomic_DNA"/>
</dbReference>
<feature type="transmembrane region" description="Helical" evidence="1">
    <location>
        <begin position="219"/>
        <end position="237"/>
    </location>
</feature>
<feature type="transmembrane region" description="Helical" evidence="1">
    <location>
        <begin position="167"/>
        <end position="187"/>
    </location>
</feature>
<proteinExistence type="predicted"/>
<gene>
    <name evidence="2" type="ORF">GCM10025883_06020</name>
</gene>
<dbReference type="PANTHER" id="PTHR35337:SF1">
    <property type="entry name" value="SLR1478 PROTEIN"/>
    <property type="match status" value="1"/>
</dbReference>